<sequence length="312" mass="36246">MERLFKYRYLLYDIDSCYENETNRLQAKKAIREEWRLRQLESLDLQEDLNQLEAPLPNFQAIQMWQTHNNQYDAMEQALLRIRIENNIMALRRARYGMMKRCYFCLKIDMASKKNIKEEQLKEVVDVVVASEDDLNNEVFVDAVNNPICWTKASINTIIDLQNVVAENKMLISKNAQFEKRISVLESEVCLLKKQLGEPLYMEVDNSNDKQKESVNLQDTPVIVQLPHVQPPPDRQLGKLYKSLFYFCTKSTRNVNPQEITSDGGGVLIIDYCLDGQLDLPALFVLHLPQFQKIPKFANGRNISSNTITTMC</sequence>
<evidence type="ECO:0000313" key="1">
    <source>
        <dbReference type="EMBL" id="KAL2347460.1"/>
    </source>
</evidence>
<comment type="caution">
    <text evidence="1">The sequence shown here is derived from an EMBL/GenBank/DDBJ whole genome shotgun (WGS) entry which is preliminary data.</text>
</comment>
<evidence type="ECO:0000313" key="2">
    <source>
        <dbReference type="Proteomes" id="UP001603857"/>
    </source>
</evidence>
<accession>A0ABD1NH59</accession>
<dbReference type="AlphaFoldDB" id="A0ABD1NH59"/>
<dbReference type="Proteomes" id="UP001603857">
    <property type="component" value="Unassembled WGS sequence"/>
</dbReference>
<dbReference type="EMBL" id="JBGMDY010000001">
    <property type="protein sequence ID" value="KAL2347460.1"/>
    <property type="molecule type" value="Genomic_DNA"/>
</dbReference>
<proteinExistence type="predicted"/>
<name>A0ABD1NH59_9FABA</name>
<gene>
    <name evidence="1" type="ORF">Fmac_001460</name>
</gene>
<reference evidence="1 2" key="1">
    <citation type="submission" date="2024-08" db="EMBL/GenBank/DDBJ databases">
        <title>Insights into the chromosomal genome structure of Flemingia macrophylla.</title>
        <authorList>
            <person name="Ding Y."/>
            <person name="Zhao Y."/>
            <person name="Bi W."/>
            <person name="Wu M."/>
            <person name="Zhao G."/>
            <person name="Gong Y."/>
            <person name="Li W."/>
            <person name="Zhang P."/>
        </authorList>
    </citation>
    <scope>NUCLEOTIDE SEQUENCE [LARGE SCALE GENOMIC DNA]</scope>
    <source>
        <strain evidence="1">DYQJB</strain>
        <tissue evidence="1">Leaf</tissue>
    </source>
</reference>
<protein>
    <submittedName>
        <fullName evidence="1">Uncharacterized protein</fullName>
    </submittedName>
</protein>
<organism evidence="1 2">
    <name type="scientific">Flemingia macrophylla</name>
    <dbReference type="NCBI Taxonomy" id="520843"/>
    <lineage>
        <taxon>Eukaryota</taxon>
        <taxon>Viridiplantae</taxon>
        <taxon>Streptophyta</taxon>
        <taxon>Embryophyta</taxon>
        <taxon>Tracheophyta</taxon>
        <taxon>Spermatophyta</taxon>
        <taxon>Magnoliopsida</taxon>
        <taxon>eudicotyledons</taxon>
        <taxon>Gunneridae</taxon>
        <taxon>Pentapetalae</taxon>
        <taxon>rosids</taxon>
        <taxon>fabids</taxon>
        <taxon>Fabales</taxon>
        <taxon>Fabaceae</taxon>
        <taxon>Papilionoideae</taxon>
        <taxon>50 kb inversion clade</taxon>
        <taxon>NPAAA clade</taxon>
        <taxon>indigoferoid/millettioid clade</taxon>
        <taxon>Phaseoleae</taxon>
        <taxon>Flemingia</taxon>
    </lineage>
</organism>
<keyword evidence="2" id="KW-1185">Reference proteome</keyword>